<evidence type="ECO:0000313" key="3">
    <source>
        <dbReference type="Proteomes" id="UP000198935"/>
    </source>
</evidence>
<keyword evidence="3" id="KW-1185">Reference proteome</keyword>
<feature type="coiled-coil region" evidence="1">
    <location>
        <begin position="17"/>
        <end position="51"/>
    </location>
</feature>
<keyword evidence="1" id="KW-0175">Coiled coil</keyword>
<evidence type="ECO:0000313" key="2">
    <source>
        <dbReference type="EMBL" id="SDY17211.1"/>
    </source>
</evidence>
<dbReference type="STRING" id="1503961.SAMN05421736_101564"/>
<reference evidence="3" key="1">
    <citation type="submission" date="2016-10" db="EMBL/GenBank/DDBJ databases">
        <authorList>
            <person name="Varghese N."/>
            <person name="Submissions S."/>
        </authorList>
    </citation>
    <scope>NUCLEOTIDE SEQUENCE [LARGE SCALE GENOMIC DNA]</scope>
    <source>
        <strain evidence="3">SP</strain>
    </source>
</reference>
<sequence>MKPKYKKRTLLSTDDQIIQLKQKIIHYQSETQKYKQQVQKLNEKLKEVHIQAPATNSPAIVEEEKKSNPCSRSFRDGGNSVLQLLCLSSKASGRQRGRECDTNRR</sequence>
<dbReference type="EMBL" id="FNPI01000001">
    <property type="protein sequence ID" value="SDY17211.1"/>
    <property type="molecule type" value="Genomic_DNA"/>
</dbReference>
<name>A0A1H3HNY5_9BACI</name>
<proteinExistence type="predicted"/>
<dbReference type="Proteomes" id="UP000198935">
    <property type="component" value="Unassembled WGS sequence"/>
</dbReference>
<accession>A0A1H3HNY5</accession>
<evidence type="ECO:0000256" key="1">
    <source>
        <dbReference type="SAM" id="Coils"/>
    </source>
</evidence>
<organism evidence="2 3">
    <name type="scientific">Evansella caseinilytica</name>
    <dbReference type="NCBI Taxonomy" id="1503961"/>
    <lineage>
        <taxon>Bacteria</taxon>
        <taxon>Bacillati</taxon>
        <taxon>Bacillota</taxon>
        <taxon>Bacilli</taxon>
        <taxon>Bacillales</taxon>
        <taxon>Bacillaceae</taxon>
        <taxon>Evansella</taxon>
    </lineage>
</organism>
<dbReference type="AlphaFoldDB" id="A0A1H3HNY5"/>
<gene>
    <name evidence="2" type="ORF">SAMN05421736_101564</name>
</gene>
<protein>
    <submittedName>
        <fullName evidence="2">Uncharacterized protein</fullName>
    </submittedName>
</protein>